<evidence type="ECO:0000256" key="6">
    <source>
        <dbReference type="HAMAP-Rule" id="MF_01974"/>
    </source>
</evidence>
<feature type="binding site" evidence="6">
    <location>
        <position position="121"/>
    </location>
    <ligand>
        <name>a divalent metal cation</name>
        <dbReference type="ChEBI" id="CHEBI:60240"/>
        <label>2</label>
        <note>catalytic</note>
    </ligand>
</feature>
<evidence type="ECO:0000256" key="2">
    <source>
        <dbReference type="ARBA" id="ARBA00022438"/>
    </source>
</evidence>
<evidence type="ECO:0000256" key="4">
    <source>
        <dbReference type="ARBA" id="ARBA00022723"/>
    </source>
</evidence>
<dbReference type="CDD" id="cd01086">
    <property type="entry name" value="MetAP1"/>
    <property type="match status" value="1"/>
</dbReference>
<keyword evidence="4 6" id="KW-0479">Metal-binding</keyword>
<accession>A0ABW1KZ78</accession>
<reference evidence="9 10" key="1">
    <citation type="submission" date="2024-09" db="EMBL/GenBank/DDBJ databases">
        <authorList>
            <person name="Zhang Z.-H."/>
        </authorList>
    </citation>
    <scope>NUCLEOTIDE SEQUENCE [LARGE SCALE GENOMIC DNA]</scope>
    <source>
        <strain evidence="9 10">HHTR114</strain>
    </source>
</reference>
<dbReference type="HAMAP" id="MF_01974">
    <property type="entry name" value="MetAP_1"/>
    <property type="match status" value="1"/>
</dbReference>
<dbReference type="InterPro" id="IPR001714">
    <property type="entry name" value="Pept_M24_MAP"/>
</dbReference>
<dbReference type="PROSITE" id="PS00680">
    <property type="entry name" value="MAP_1"/>
    <property type="match status" value="1"/>
</dbReference>
<comment type="subunit">
    <text evidence="6">Monomer.</text>
</comment>
<feature type="binding site" evidence="6">
    <location>
        <position position="93"/>
    </location>
    <ligand>
        <name>substrate</name>
    </ligand>
</feature>
<keyword evidence="10" id="KW-1185">Reference proteome</keyword>
<evidence type="ECO:0000256" key="1">
    <source>
        <dbReference type="ARBA" id="ARBA00002521"/>
    </source>
</evidence>
<evidence type="ECO:0000259" key="8">
    <source>
        <dbReference type="Pfam" id="PF00557"/>
    </source>
</evidence>
<evidence type="ECO:0000313" key="10">
    <source>
        <dbReference type="Proteomes" id="UP001596116"/>
    </source>
</evidence>
<dbReference type="RefSeq" id="WP_379881462.1">
    <property type="nucleotide sequence ID" value="NZ_JBHPON010000003.1"/>
</dbReference>
<dbReference type="Pfam" id="PF00557">
    <property type="entry name" value="Peptidase_M24"/>
    <property type="match status" value="1"/>
</dbReference>
<gene>
    <name evidence="6 9" type="primary">map</name>
    <name evidence="9" type="ORF">ACFMB1_16705</name>
</gene>
<evidence type="ECO:0000313" key="9">
    <source>
        <dbReference type="EMBL" id="MFC6037199.1"/>
    </source>
</evidence>
<evidence type="ECO:0000256" key="3">
    <source>
        <dbReference type="ARBA" id="ARBA00022670"/>
    </source>
</evidence>
<dbReference type="InterPro" id="IPR002467">
    <property type="entry name" value="Pept_M24A_MAP1"/>
</dbReference>
<dbReference type="PRINTS" id="PR00599">
    <property type="entry name" value="MAPEPTIDASE"/>
</dbReference>
<dbReference type="InterPro" id="IPR000994">
    <property type="entry name" value="Pept_M24"/>
</dbReference>
<protein>
    <recommendedName>
        <fullName evidence="6 7">Methionine aminopeptidase</fullName>
        <shortName evidence="6">MAP</shortName>
        <shortName evidence="6">MetAP</shortName>
        <ecNumber evidence="6 7">3.4.11.18</ecNumber>
    </recommendedName>
    <alternativeName>
        <fullName evidence="6">Peptidase M</fullName>
    </alternativeName>
</protein>
<name>A0ABW1KZ78_9PROT</name>
<dbReference type="Gene3D" id="3.90.230.10">
    <property type="entry name" value="Creatinase/methionine aminopeptidase superfamily"/>
    <property type="match status" value="1"/>
</dbReference>
<dbReference type="GO" id="GO:0004239">
    <property type="term" value="F:initiator methionyl aminopeptidase activity"/>
    <property type="evidence" value="ECO:0007669"/>
    <property type="project" value="UniProtKB-EC"/>
</dbReference>
<feature type="binding site" evidence="6">
    <location>
        <position position="121"/>
    </location>
    <ligand>
        <name>a divalent metal cation</name>
        <dbReference type="ChEBI" id="CHEBI:60240"/>
        <label>1</label>
    </ligand>
</feature>
<dbReference type="EC" id="3.4.11.18" evidence="6 7"/>
<keyword evidence="3 6" id="KW-0645">Protease</keyword>
<feature type="domain" description="Peptidase M24" evidence="8">
    <location>
        <begin position="27"/>
        <end position="264"/>
    </location>
</feature>
<comment type="cofactor">
    <cofactor evidence="6">
        <name>Co(2+)</name>
        <dbReference type="ChEBI" id="CHEBI:48828"/>
    </cofactor>
    <cofactor evidence="6">
        <name>Zn(2+)</name>
        <dbReference type="ChEBI" id="CHEBI:29105"/>
    </cofactor>
    <cofactor evidence="6">
        <name>Mn(2+)</name>
        <dbReference type="ChEBI" id="CHEBI:29035"/>
    </cofactor>
    <cofactor evidence="6">
        <name>Fe(2+)</name>
        <dbReference type="ChEBI" id="CHEBI:29033"/>
    </cofactor>
    <text evidence="6">Binds 2 divalent metal cations per subunit. Has a high-affinity and a low affinity metal-binding site. The true nature of the physiological cofactor is under debate. The enzyme is active with cobalt, zinc, manganese or divalent iron ions. Most likely, methionine aminopeptidases function as mononuclear Fe(2+)-metalloproteases under physiological conditions, and the catalytically relevant metal-binding site has been assigned to the histidine-containing high-affinity site.</text>
</comment>
<comment type="catalytic activity">
    <reaction evidence="6 7">
        <text>Release of N-terminal amino acids, preferentially methionine, from peptides and arylamides.</text>
        <dbReference type="EC" id="3.4.11.18"/>
    </reaction>
</comment>
<sequence length="282" mass="31009">MMTEAILDEDEIIRPGSIRLHGPEDFEGMRKAGRLAAAALDMIAEHVKPGVTTGHLDDLIRDFVLGHDALSATIGYRGYRHASCISLNHVICHGIPNDKVLKNGDIMNIDVTVIVDGWHGDTSRMYFAGEPKVKARRLVDTTYDAMMAGINAVKPGATLRDIGRAIQTIAEGQGFSVVRDFCGHGLGRVFHDAPNVVHYAEYRDRWGGVHEASNTELKPGMFFTIEPMINEGKPDVKLLKDNWTAVSRDKSLSAQFEHSIGVTETGMEIFTASPKGLDRPPY</sequence>
<comment type="function">
    <text evidence="1 6">Removes the N-terminal methionine from nascent proteins. The N-terminal methionine is often cleaved when the second residue in the primary sequence is small and uncharged (Met-Ala-, Cys, Gly, Pro, Ser, Thr, or Val). Requires deformylation of the N(alpha)-formylated initiator methionine before it can be hydrolyzed.</text>
</comment>
<feature type="binding site" evidence="6">
    <location>
        <position position="257"/>
    </location>
    <ligand>
        <name>a divalent metal cation</name>
        <dbReference type="ChEBI" id="CHEBI:60240"/>
        <label>1</label>
    </ligand>
</feature>
<keyword evidence="2 6" id="KW-0031">Aminopeptidase</keyword>
<evidence type="ECO:0000256" key="5">
    <source>
        <dbReference type="ARBA" id="ARBA00022801"/>
    </source>
</evidence>
<dbReference type="PANTHER" id="PTHR43330:SF27">
    <property type="entry name" value="METHIONINE AMINOPEPTIDASE"/>
    <property type="match status" value="1"/>
</dbReference>
<dbReference type="Proteomes" id="UP001596116">
    <property type="component" value="Unassembled WGS sequence"/>
</dbReference>
<dbReference type="NCBIfam" id="TIGR00500">
    <property type="entry name" value="met_pdase_I"/>
    <property type="match status" value="1"/>
</dbReference>
<dbReference type="InterPro" id="IPR036005">
    <property type="entry name" value="Creatinase/aminopeptidase-like"/>
</dbReference>
<comment type="similarity">
    <text evidence="6">Belongs to the peptidase M24A family. Methionine aminopeptidase type 1 subfamily.</text>
</comment>
<comment type="caution">
    <text evidence="9">The sequence shown here is derived from an EMBL/GenBank/DDBJ whole genome shotgun (WGS) entry which is preliminary data.</text>
</comment>
<dbReference type="EMBL" id="JBHPON010000003">
    <property type="protein sequence ID" value="MFC6037199.1"/>
    <property type="molecule type" value="Genomic_DNA"/>
</dbReference>
<dbReference type="PANTHER" id="PTHR43330">
    <property type="entry name" value="METHIONINE AMINOPEPTIDASE"/>
    <property type="match status" value="1"/>
</dbReference>
<organism evidence="9 10">
    <name type="scientific">Hyphococcus aureus</name>
    <dbReference type="NCBI Taxonomy" id="2666033"/>
    <lineage>
        <taxon>Bacteria</taxon>
        <taxon>Pseudomonadati</taxon>
        <taxon>Pseudomonadota</taxon>
        <taxon>Alphaproteobacteria</taxon>
        <taxon>Parvularculales</taxon>
        <taxon>Parvularculaceae</taxon>
        <taxon>Hyphococcus</taxon>
    </lineage>
</organism>
<feature type="binding site" evidence="6">
    <location>
        <position position="257"/>
    </location>
    <ligand>
        <name>a divalent metal cation</name>
        <dbReference type="ChEBI" id="CHEBI:60240"/>
        <label>2</label>
        <note>catalytic</note>
    </ligand>
</feature>
<feature type="binding site" evidence="6">
    <location>
        <position position="110"/>
    </location>
    <ligand>
        <name>a divalent metal cation</name>
        <dbReference type="ChEBI" id="CHEBI:60240"/>
        <label>1</label>
    </ligand>
</feature>
<keyword evidence="5 6" id="KW-0378">Hydrolase</keyword>
<feature type="binding site" evidence="6">
    <location>
        <position position="226"/>
    </location>
    <ligand>
        <name>a divalent metal cation</name>
        <dbReference type="ChEBI" id="CHEBI:60240"/>
        <label>2</label>
        <note>catalytic</note>
    </ligand>
</feature>
<feature type="binding site" evidence="6">
    <location>
        <position position="184"/>
    </location>
    <ligand>
        <name>a divalent metal cation</name>
        <dbReference type="ChEBI" id="CHEBI:60240"/>
        <label>2</label>
        <note>catalytic</note>
    </ligand>
</feature>
<evidence type="ECO:0000256" key="7">
    <source>
        <dbReference type="RuleBase" id="RU003653"/>
    </source>
</evidence>
<feature type="binding site" evidence="6">
    <location>
        <position position="191"/>
    </location>
    <ligand>
        <name>substrate</name>
    </ligand>
</feature>
<dbReference type="SUPFAM" id="SSF55920">
    <property type="entry name" value="Creatinase/aminopeptidase"/>
    <property type="match status" value="1"/>
</dbReference>
<proteinExistence type="inferred from homology"/>